<feature type="domain" description="Thiamine phosphate synthase/TenI" evidence="10">
    <location>
        <begin position="9"/>
        <end position="195"/>
    </location>
</feature>
<evidence type="ECO:0000256" key="3">
    <source>
        <dbReference type="ARBA" id="ARBA00022723"/>
    </source>
</evidence>
<keyword evidence="4 9" id="KW-0460">Magnesium</keyword>
<dbReference type="Pfam" id="PF02581">
    <property type="entry name" value="TMP-TENI"/>
    <property type="match status" value="1"/>
</dbReference>
<protein>
    <recommendedName>
        <fullName evidence="9">Thiamine-phosphate synthase</fullName>
        <shortName evidence="9">TP synthase</shortName>
        <shortName evidence="9">TPS</shortName>
        <ecNumber evidence="9">2.5.1.3</ecNumber>
    </recommendedName>
    <alternativeName>
        <fullName evidence="9">Thiamine-phosphate pyrophosphorylase</fullName>
        <shortName evidence="9">TMP pyrophosphorylase</shortName>
        <shortName evidence="9">TMP-PPase</shortName>
    </alternativeName>
</protein>
<feature type="binding site" evidence="9">
    <location>
        <position position="142"/>
    </location>
    <ligand>
        <name>4-amino-2-methyl-5-(diphosphooxymethyl)pyrimidine</name>
        <dbReference type="ChEBI" id="CHEBI:57841"/>
    </ligand>
</feature>
<dbReference type="InterPro" id="IPR022998">
    <property type="entry name" value="ThiamineP_synth_TenI"/>
</dbReference>
<dbReference type="SUPFAM" id="SSF51391">
    <property type="entry name" value="Thiamin phosphate synthase"/>
    <property type="match status" value="1"/>
</dbReference>
<evidence type="ECO:0000259" key="10">
    <source>
        <dbReference type="Pfam" id="PF02581"/>
    </source>
</evidence>
<dbReference type="Gene3D" id="3.20.20.70">
    <property type="entry name" value="Aldolase class I"/>
    <property type="match status" value="1"/>
</dbReference>
<dbReference type="GO" id="GO:0004789">
    <property type="term" value="F:thiamine-phosphate diphosphorylase activity"/>
    <property type="evidence" value="ECO:0007669"/>
    <property type="project" value="UniProtKB-UniRule"/>
</dbReference>
<dbReference type="InterPro" id="IPR036206">
    <property type="entry name" value="ThiamineP_synth_sf"/>
</dbReference>
<gene>
    <name evidence="9" type="primary">thiE</name>
    <name evidence="11" type="ORF">SBA5_550010</name>
</gene>
<dbReference type="UniPathway" id="UPA00060">
    <property type="reaction ID" value="UER00141"/>
</dbReference>
<comment type="function">
    <text evidence="9">Condenses 4-methyl-5-(beta-hydroxyethyl)thiazole monophosphate (THZ-P) and 2-methyl-4-amino-5-hydroxymethyl pyrimidine pyrophosphate (HMP-PP) to form thiamine monophosphate (TMP).</text>
</comment>
<dbReference type="GO" id="GO:0000287">
    <property type="term" value="F:magnesium ion binding"/>
    <property type="evidence" value="ECO:0007669"/>
    <property type="project" value="UniProtKB-UniRule"/>
</dbReference>
<evidence type="ECO:0000256" key="4">
    <source>
        <dbReference type="ARBA" id="ARBA00022842"/>
    </source>
</evidence>
<feature type="binding site" evidence="9">
    <location>
        <position position="172"/>
    </location>
    <ligand>
        <name>2-[(2R,5Z)-2-carboxy-4-methylthiazol-5(2H)-ylidene]ethyl phosphate</name>
        <dbReference type="ChEBI" id="CHEBI:62899"/>
    </ligand>
</feature>
<evidence type="ECO:0000256" key="7">
    <source>
        <dbReference type="ARBA" id="ARBA00047851"/>
    </source>
</evidence>
<dbReference type="HAMAP" id="MF_00097">
    <property type="entry name" value="TMP_synthase"/>
    <property type="match status" value="1"/>
</dbReference>
<comment type="cofactor">
    <cofactor evidence="9">
        <name>Mg(2+)</name>
        <dbReference type="ChEBI" id="CHEBI:18420"/>
    </cofactor>
    <text evidence="9">Binds 1 Mg(2+) ion per subunit.</text>
</comment>
<dbReference type="AlphaFoldDB" id="A0A2N9LTN5"/>
<dbReference type="CDD" id="cd00564">
    <property type="entry name" value="TMP_TenI"/>
    <property type="match status" value="1"/>
</dbReference>
<evidence type="ECO:0000256" key="9">
    <source>
        <dbReference type="HAMAP-Rule" id="MF_00097"/>
    </source>
</evidence>
<sequence length="218" mass="22672">MPFSFPKVYPILDSSVIPSAGRKEFLRRLGGALTNAGVTLLEYRNKKGSNQELLVDAAILRAAMPASSVKLILDDRVDLVRQANFDGVHVDSGDAAPAEARRLLGTAQIVGTYGGTEALLPGILHEPADYFSIGPVFATTTKQTSKPPIGVEGVRKLRKEAGASAVLVAVGGVTLETAAAVLDAGATTIGVAAAIFRAADPAAEFRQWMMTLGSGPTA</sequence>
<evidence type="ECO:0000256" key="6">
    <source>
        <dbReference type="ARBA" id="ARBA00047334"/>
    </source>
</evidence>
<comment type="pathway">
    <text evidence="1 9">Cofactor biosynthesis; thiamine diphosphate biosynthesis; thiamine phosphate from 4-amino-2-methyl-5-diphosphomethylpyrimidine and 4-methyl-5-(2-phosphoethyl)-thiazole: step 1/1.</text>
</comment>
<comment type="caution">
    <text evidence="9">Lacks conserved residue(s) required for the propagation of feature annotation.</text>
</comment>
<keyword evidence="3 9" id="KW-0479">Metal-binding</keyword>
<evidence type="ECO:0000313" key="11">
    <source>
        <dbReference type="EMBL" id="SPE26587.1"/>
    </source>
</evidence>
<evidence type="ECO:0000313" key="12">
    <source>
        <dbReference type="Proteomes" id="UP000239735"/>
    </source>
</evidence>
<reference evidence="12" key="1">
    <citation type="submission" date="2018-02" db="EMBL/GenBank/DDBJ databases">
        <authorList>
            <person name="Hausmann B."/>
        </authorList>
    </citation>
    <scope>NUCLEOTIDE SEQUENCE [LARGE SCALE GENOMIC DNA]</scope>
    <source>
        <strain evidence="12">Peat soil MAG SbA5</strain>
    </source>
</reference>
<evidence type="ECO:0000256" key="5">
    <source>
        <dbReference type="ARBA" id="ARBA00022977"/>
    </source>
</evidence>
<organism evidence="11 12">
    <name type="scientific">Candidatus Sulfuritelmatomonas gaucii</name>
    <dbReference type="NCBI Taxonomy" id="2043161"/>
    <lineage>
        <taxon>Bacteria</taxon>
        <taxon>Pseudomonadati</taxon>
        <taxon>Acidobacteriota</taxon>
        <taxon>Terriglobia</taxon>
        <taxon>Terriglobales</taxon>
        <taxon>Acidobacteriaceae</taxon>
        <taxon>Candidatus Sulfuritelmatomonas</taxon>
    </lineage>
</organism>
<dbReference type="PANTHER" id="PTHR20857">
    <property type="entry name" value="THIAMINE-PHOSPHATE PYROPHOSPHORYLASE"/>
    <property type="match status" value="1"/>
</dbReference>
<feature type="binding site" evidence="9">
    <location>
        <position position="74"/>
    </location>
    <ligand>
        <name>4-amino-2-methyl-5-(diphosphooxymethyl)pyrimidine</name>
        <dbReference type="ChEBI" id="CHEBI:57841"/>
    </ligand>
</feature>
<dbReference type="OrthoDB" id="9812206at2"/>
<feature type="binding site" evidence="9">
    <location>
        <position position="94"/>
    </location>
    <ligand>
        <name>Mg(2+)</name>
        <dbReference type="ChEBI" id="CHEBI:18420"/>
    </ligand>
</feature>
<comment type="similarity">
    <text evidence="9">Belongs to the thiamine-phosphate synthase family.</text>
</comment>
<comment type="catalytic activity">
    <reaction evidence="7 9">
        <text>2-(2-carboxy-4-methylthiazol-5-yl)ethyl phosphate + 4-amino-2-methyl-5-(diphosphooxymethyl)pyrimidine + 2 H(+) = thiamine phosphate + CO2 + diphosphate</text>
        <dbReference type="Rhea" id="RHEA:47848"/>
        <dbReference type="ChEBI" id="CHEBI:15378"/>
        <dbReference type="ChEBI" id="CHEBI:16526"/>
        <dbReference type="ChEBI" id="CHEBI:33019"/>
        <dbReference type="ChEBI" id="CHEBI:37575"/>
        <dbReference type="ChEBI" id="CHEBI:57841"/>
        <dbReference type="ChEBI" id="CHEBI:62890"/>
        <dbReference type="EC" id="2.5.1.3"/>
    </reaction>
</comment>
<evidence type="ECO:0000256" key="1">
    <source>
        <dbReference type="ARBA" id="ARBA00005165"/>
    </source>
</evidence>
<feature type="binding site" evidence="9">
    <location>
        <position position="75"/>
    </location>
    <ligand>
        <name>Mg(2+)</name>
        <dbReference type="ChEBI" id="CHEBI:18420"/>
    </ligand>
</feature>
<dbReference type="EMBL" id="OKRB01000114">
    <property type="protein sequence ID" value="SPE26587.1"/>
    <property type="molecule type" value="Genomic_DNA"/>
</dbReference>
<comment type="catalytic activity">
    <reaction evidence="6 9">
        <text>4-methyl-5-(2-phosphooxyethyl)-thiazole + 4-amino-2-methyl-5-(diphosphooxymethyl)pyrimidine + H(+) = thiamine phosphate + diphosphate</text>
        <dbReference type="Rhea" id="RHEA:22328"/>
        <dbReference type="ChEBI" id="CHEBI:15378"/>
        <dbReference type="ChEBI" id="CHEBI:33019"/>
        <dbReference type="ChEBI" id="CHEBI:37575"/>
        <dbReference type="ChEBI" id="CHEBI:57841"/>
        <dbReference type="ChEBI" id="CHEBI:58296"/>
        <dbReference type="EC" id="2.5.1.3"/>
    </reaction>
</comment>
<dbReference type="GO" id="GO:0009228">
    <property type="term" value="P:thiamine biosynthetic process"/>
    <property type="evidence" value="ECO:0007669"/>
    <property type="project" value="UniProtKB-KW"/>
</dbReference>
<dbReference type="InterPro" id="IPR034291">
    <property type="entry name" value="TMP_synthase"/>
</dbReference>
<feature type="binding site" evidence="9">
    <location>
        <begin position="139"/>
        <end position="141"/>
    </location>
    <ligand>
        <name>2-[(2R,5Z)-2-carboxy-4-methylthiazol-5(2H)-ylidene]ethyl phosphate</name>
        <dbReference type="ChEBI" id="CHEBI:62899"/>
    </ligand>
</feature>
<comment type="catalytic activity">
    <reaction evidence="8 9">
        <text>2-[(2R,5Z)-2-carboxy-4-methylthiazol-5(2H)-ylidene]ethyl phosphate + 4-amino-2-methyl-5-(diphosphooxymethyl)pyrimidine + 2 H(+) = thiamine phosphate + CO2 + diphosphate</text>
        <dbReference type="Rhea" id="RHEA:47844"/>
        <dbReference type="ChEBI" id="CHEBI:15378"/>
        <dbReference type="ChEBI" id="CHEBI:16526"/>
        <dbReference type="ChEBI" id="CHEBI:33019"/>
        <dbReference type="ChEBI" id="CHEBI:37575"/>
        <dbReference type="ChEBI" id="CHEBI:57841"/>
        <dbReference type="ChEBI" id="CHEBI:62899"/>
        <dbReference type="EC" id="2.5.1.3"/>
    </reaction>
</comment>
<accession>A0A2N9LTN5</accession>
<dbReference type="Proteomes" id="UP000239735">
    <property type="component" value="Unassembled WGS sequence"/>
</dbReference>
<dbReference type="EC" id="2.5.1.3" evidence="9"/>
<evidence type="ECO:0000256" key="2">
    <source>
        <dbReference type="ARBA" id="ARBA00022679"/>
    </source>
</evidence>
<dbReference type="GO" id="GO:0009229">
    <property type="term" value="P:thiamine diphosphate biosynthetic process"/>
    <property type="evidence" value="ECO:0007669"/>
    <property type="project" value="UniProtKB-UniRule"/>
</dbReference>
<name>A0A2N9LTN5_9BACT</name>
<dbReference type="InterPro" id="IPR013785">
    <property type="entry name" value="Aldolase_TIM"/>
</dbReference>
<proteinExistence type="inferred from homology"/>
<evidence type="ECO:0000256" key="8">
    <source>
        <dbReference type="ARBA" id="ARBA00047883"/>
    </source>
</evidence>
<keyword evidence="2 9" id="KW-0808">Transferase</keyword>
<dbReference type="GO" id="GO:0005737">
    <property type="term" value="C:cytoplasm"/>
    <property type="evidence" value="ECO:0007669"/>
    <property type="project" value="TreeGrafter"/>
</dbReference>
<keyword evidence="5 9" id="KW-0784">Thiamine biosynthesis</keyword>
<dbReference type="PANTHER" id="PTHR20857:SF15">
    <property type="entry name" value="THIAMINE-PHOSPHATE SYNTHASE"/>
    <property type="match status" value="1"/>
</dbReference>